<reference evidence="1" key="2">
    <citation type="journal article" date="2015" name="Fish Shellfish Immunol.">
        <title>Early steps in the European eel (Anguilla anguilla)-Vibrio vulnificus interaction in the gills: Role of the RtxA13 toxin.</title>
        <authorList>
            <person name="Callol A."/>
            <person name="Pajuelo D."/>
            <person name="Ebbesson L."/>
            <person name="Teles M."/>
            <person name="MacKenzie S."/>
            <person name="Amaro C."/>
        </authorList>
    </citation>
    <scope>NUCLEOTIDE SEQUENCE</scope>
</reference>
<dbReference type="AlphaFoldDB" id="A0A0E9TCL5"/>
<dbReference type="EMBL" id="GBXM01057153">
    <property type="protein sequence ID" value="JAH51424.1"/>
    <property type="molecule type" value="Transcribed_RNA"/>
</dbReference>
<name>A0A0E9TCL5_ANGAN</name>
<protein>
    <submittedName>
        <fullName evidence="1">Uncharacterized protein</fullName>
    </submittedName>
</protein>
<reference evidence="1" key="1">
    <citation type="submission" date="2014-11" db="EMBL/GenBank/DDBJ databases">
        <authorList>
            <person name="Amaro Gonzalez C."/>
        </authorList>
    </citation>
    <scope>NUCLEOTIDE SEQUENCE</scope>
</reference>
<evidence type="ECO:0000313" key="1">
    <source>
        <dbReference type="EMBL" id="JAH51424.1"/>
    </source>
</evidence>
<organism evidence="1">
    <name type="scientific">Anguilla anguilla</name>
    <name type="common">European freshwater eel</name>
    <name type="synonym">Muraena anguilla</name>
    <dbReference type="NCBI Taxonomy" id="7936"/>
    <lineage>
        <taxon>Eukaryota</taxon>
        <taxon>Metazoa</taxon>
        <taxon>Chordata</taxon>
        <taxon>Craniata</taxon>
        <taxon>Vertebrata</taxon>
        <taxon>Euteleostomi</taxon>
        <taxon>Actinopterygii</taxon>
        <taxon>Neopterygii</taxon>
        <taxon>Teleostei</taxon>
        <taxon>Anguilliformes</taxon>
        <taxon>Anguillidae</taxon>
        <taxon>Anguilla</taxon>
    </lineage>
</organism>
<accession>A0A0E9TCL5</accession>
<sequence length="25" mass="2999">MLVSHFAIKHLDDPQAFWDNVLWTD</sequence>
<proteinExistence type="predicted"/>